<keyword evidence="5" id="KW-1003">Cell membrane</keyword>
<comment type="catalytic activity">
    <reaction evidence="19">
        <text>biotin(out) + 2 Na(+)(out) = biotin(in) + 2 Na(+)(in)</text>
        <dbReference type="Rhea" id="RHEA:73375"/>
        <dbReference type="ChEBI" id="CHEBI:29101"/>
        <dbReference type="ChEBI" id="CHEBI:57586"/>
    </reaction>
</comment>
<evidence type="ECO:0000256" key="7">
    <source>
        <dbReference type="ARBA" id="ARBA00022847"/>
    </source>
</evidence>
<keyword evidence="8 24" id="KW-1133">Transmembrane helix</keyword>
<evidence type="ECO:0000256" key="11">
    <source>
        <dbReference type="ARBA" id="ARBA00023136"/>
    </source>
</evidence>
<evidence type="ECO:0000256" key="5">
    <source>
        <dbReference type="ARBA" id="ARBA00022475"/>
    </source>
</evidence>
<evidence type="ECO:0000256" key="13">
    <source>
        <dbReference type="ARBA" id="ARBA00023180"/>
    </source>
</evidence>
<dbReference type="InterPro" id="IPR018212">
    <property type="entry name" value="Na/solute_symporter_CS"/>
</dbReference>
<keyword evidence="14" id="KW-0739">Sodium transport</keyword>
<dbReference type="GO" id="GO:0016324">
    <property type="term" value="C:apical plasma membrane"/>
    <property type="evidence" value="ECO:0007669"/>
    <property type="project" value="UniProtKB-SubCell"/>
</dbReference>
<feature type="transmembrane region" description="Helical" evidence="24">
    <location>
        <begin position="386"/>
        <end position="406"/>
    </location>
</feature>
<dbReference type="FunFam" id="1.20.1070.10:FF:000058">
    <property type="entry name" value="Adhesion G protein-coupled receptor F5"/>
    <property type="match status" value="1"/>
</dbReference>
<name>A0A3Q3EE83_9LABR</name>
<feature type="transmembrane region" description="Helical" evidence="24">
    <location>
        <begin position="189"/>
        <end position="208"/>
    </location>
</feature>
<dbReference type="STRING" id="56723.ENSLBEP00000005776"/>
<dbReference type="Ensembl" id="ENSLBET00000006072.1">
    <property type="protein sequence ID" value="ENSLBEP00000005776.1"/>
    <property type="gene ID" value="ENSLBEG00000004409.1"/>
</dbReference>
<feature type="transmembrane region" description="Helical" evidence="24">
    <location>
        <begin position="412"/>
        <end position="434"/>
    </location>
</feature>
<reference evidence="27" key="1">
    <citation type="submission" date="2025-08" db="UniProtKB">
        <authorList>
            <consortium name="Ensembl"/>
        </authorList>
    </citation>
    <scope>IDENTIFICATION</scope>
</reference>
<accession>A0A3Q3EE83</accession>
<feature type="transmembrane region" description="Helical" evidence="24">
    <location>
        <begin position="1385"/>
        <end position="1409"/>
    </location>
</feature>
<dbReference type="GO" id="GO:0004930">
    <property type="term" value="F:G protein-coupled receptor activity"/>
    <property type="evidence" value="ECO:0007669"/>
    <property type="project" value="InterPro"/>
</dbReference>
<feature type="transmembrane region" description="Helical" evidence="24">
    <location>
        <begin position="1540"/>
        <end position="1566"/>
    </location>
</feature>
<reference evidence="27" key="2">
    <citation type="submission" date="2025-09" db="UniProtKB">
        <authorList>
            <consortium name="Ensembl"/>
        </authorList>
    </citation>
    <scope>IDENTIFICATION</scope>
</reference>
<dbReference type="NCBIfam" id="TIGR00813">
    <property type="entry name" value="sss"/>
    <property type="match status" value="1"/>
</dbReference>
<dbReference type="PANTHER" id="PTHR42985">
    <property type="entry name" value="SODIUM-COUPLED MONOCARBOXYLATE TRANSPORTER"/>
    <property type="match status" value="1"/>
</dbReference>
<dbReference type="InParanoid" id="A0A3Q3EE83"/>
<dbReference type="InterPro" id="IPR046338">
    <property type="entry name" value="GAIN_dom_sf"/>
</dbReference>
<evidence type="ECO:0000256" key="23">
    <source>
        <dbReference type="ARBA" id="ARBA00078601"/>
    </source>
</evidence>
<keyword evidence="11 24" id="KW-0472">Membrane</keyword>
<feature type="transmembrane region" description="Helical" evidence="24">
    <location>
        <begin position="85"/>
        <end position="107"/>
    </location>
</feature>
<feature type="transmembrane region" description="Helical" evidence="24">
    <location>
        <begin position="12"/>
        <end position="33"/>
    </location>
</feature>
<comment type="similarity">
    <text evidence="2">Belongs to the sodium:solute symporter (SSF) (TC 2.A.21) family.</text>
</comment>
<evidence type="ECO:0000256" key="2">
    <source>
        <dbReference type="ARBA" id="ARBA00006434"/>
    </source>
</evidence>
<dbReference type="Gene3D" id="1.20.1070.10">
    <property type="entry name" value="Rhodopsin 7-helix transmembrane proteins"/>
    <property type="match status" value="1"/>
</dbReference>
<dbReference type="InterPro" id="IPR017981">
    <property type="entry name" value="GPCR_2-like_7TM"/>
</dbReference>
<dbReference type="Gene3D" id="1.20.1730.10">
    <property type="entry name" value="Sodium/glucose cotransporter"/>
    <property type="match status" value="1"/>
</dbReference>
<dbReference type="GO" id="GO:0006814">
    <property type="term" value="P:sodium ion transport"/>
    <property type="evidence" value="ECO:0007669"/>
    <property type="project" value="UniProtKB-KW"/>
</dbReference>
<comment type="subcellular location">
    <subcellularLocation>
        <location evidence="1">Apical cell membrane</location>
        <topology evidence="1">Multi-pass membrane protein</topology>
    </subcellularLocation>
</comment>
<feature type="transmembrane region" description="Helical" evidence="24">
    <location>
        <begin position="1616"/>
        <end position="1643"/>
    </location>
</feature>
<evidence type="ECO:0000259" key="26">
    <source>
        <dbReference type="PROSITE" id="PS50261"/>
    </source>
</evidence>
<dbReference type="PROSITE" id="PS50283">
    <property type="entry name" value="NA_SOLUT_SYMP_3"/>
    <property type="match status" value="1"/>
</dbReference>
<keyword evidence="28" id="KW-1185">Reference proteome</keyword>
<dbReference type="SUPFAM" id="SSF81321">
    <property type="entry name" value="Family A G protein-coupled receptor-like"/>
    <property type="match status" value="1"/>
</dbReference>
<evidence type="ECO:0000256" key="17">
    <source>
        <dbReference type="ARBA" id="ARBA00050243"/>
    </source>
</evidence>
<evidence type="ECO:0000256" key="19">
    <source>
        <dbReference type="ARBA" id="ARBA00052729"/>
    </source>
</evidence>
<evidence type="ECO:0000256" key="1">
    <source>
        <dbReference type="ARBA" id="ARBA00004424"/>
    </source>
</evidence>
<evidence type="ECO:0000256" key="15">
    <source>
        <dbReference type="ARBA" id="ARBA00023267"/>
    </source>
</evidence>
<feature type="domain" description="GAIN-B" evidence="25">
    <location>
        <begin position="1228"/>
        <end position="1376"/>
    </location>
</feature>
<dbReference type="Pfam" id="PF01825">
    <property type="entry name" value="GPS"/>
    <property type="match status" value="1"/>
</dbReference>
<evidence type="ECO:0000256" key="12">
    <source>
        <dbReference type="ARBA" id="ARBA00023157"/>
    </source>
</evidence>
<feature type="transmembrane region" description="Helical" evidence="24">
    <location>
        <begin position="511"/>
        <end position="532"/>
    </location>
</feature>
<keyword evidence="6 24" id="KW-0812">Transmembrane</keyword>
<comment type="function">
    <text evidence="20">Sodium-dependent multivitamin transporter that mediates the electrogenic transport of pantothenate, biotin, lipoate and iodide. Functions as a Na(+)-coupled substrate symporter where the stoichiometry of Na(+):substrate is 2:1, creating an electrochemical Na(+) gradient used as driving force for substrate uptake. Required for biotin and pantothenate uptake in the intestine across the brush border membrane. Plays a role in the maintenance of intestinal mucosa integrity, by providing the gut mucosa with biotin. Contributes to the luminal uptake of biotin and pantothenate into the brain across the blood-brain barrier.</text>
</comment>
<dbReference type="InterPro" id="IPR038377">
    <property type="entry name" value="Na/Glc_symporter_sf"/>
</dbReference>
<comment type="catalytic activity">
    <reaction evidence="18">
        <text>(R)-lipoate(out) + 2 Na(+)(out) = (R)-lipoate(in) + 2 Na(+)(in)</text>
        <dbReference type="Rhea" id="RHEA:73379"/>
        <dbReference type="ChEBI" id="CHEBI:29101"/>
        <dbReference type="ChEBI" id="CHEBI:83088"/>
    </reaction>
</comment>
<evidence type="ECO:0000256" key="4">
    <source>
        <dbReference type="ARBA" id="ARBA00022448"/>
    </source>
</evidence>
<evidence type="ECO:0000256" key="9">
    <source>
        <dbReference type="ARBA" id="ARBA00023053"/>
    </source>
</evidence>
<comment type="catalytic activity">
    <reaction evidence="16">
        <text>iodide(out) + 2 Na(+)(out) = iodide(in) + 2 Na(+)(in)</text>
        <dbReference type="Rhea" id="RHEA:71207"/>
        <dbReference type="ChEBI" id="CHEBI:16382"/>
        <dbReference type="ChEBI" id="CHEBI:29101"/>
    </reaction>
</comment>
<evidence type="ECO:0000256" key="8">
    <source>
        <dbReference type="ARBA" id="ARBA00022989"/>
    </source>
</evidence>
<dbReference type="PRINTS" id="PR00249">
    <property type="entry name" value="GPCRSECRETIN"/>
</dbReference>
<feature type="transmembrane region" description="Helical" evidence="24">
    <location>
        <begin position="1421"/>
        <end position="1439"/>
    </location>
</feature>
<dbReference type="GeneTree" id="ENSGT00940000155731"/>
<feature type="transmembrane region" description="Helical" evidence="24">
    <location>
        <begin position="322"/>
        <end position="349"/>
    </location>
</feature>
<keyword evidence="10" id="KW-0406">Ion transport</keyword>
<evidence type="ECO:0000256" key="18">
    <source>
        <dbReference type="ARBA" id="ARBA00050457"/>
    </source>
</evidence>
<evidence type="ECO:0000256" key="21">
    <source>
        <dbReference type="ARBA" id="ARBA00061728"/>
    </source>
</evidence>
<keyword evidence="7" id="KW-0769">Symport</keyword>
<feature type="transmembrane region" description="Helical" evidence="24">
    <location>
        <begin position="1494"/>
        <end position="1513"/>
    </location>
</feature>
<keyword evidence="9" id="KW-0915">Sodium</keyword>
<dbReference type="GO" id="GO:0015887">
    <property type="term" value="P:pantothenate transmembrane transport"/>
    <property type="evidence" value="ECO:0007669"/>
    <property type="project" value="UniProtKB-ARBA"/>
</dbReference>
<feature type="domain" description="G-protein coupled receptors family 2 profile 2" evidence="26">
    <location>
        <begin position="1380"/>
        <end position="1644"/>
    </location>
</feature>
<dbReference type="InterPro" id="IPR051163">
    <property type="entry name" value="Sodium:Solute_Symporter_SSF"/>
</dbReference>
<dbReference type="PROSITE" id="PS50261">
    <property type="entry name" value="G_PROTEIN_RECEP_F2_4"/>
    <property type="match status" value="1"/>
</dbReference>
<organism evidence="27 28">
    <name type="scientific">Labrus bergylta</name>
    <name type="common">ballan wrasse</name>
    <dbReference type="NCBI Taxonomy" id="56723"/>
    <lineage>
        <taxon>Eukaryota</taxon>
        <taxon>Metazoa</taxon>
        <taxon>Chordata</taxon>
        <taxon>Craniata</taxon>
        <taxon>Vertebrata</taxon>
        <taxon>Euteleostomi</taxon>
        <taxon>Actinopterygii</taxon>
        <taxon>Neopterygii</taxon>
        <taxon>Teleostei</taxon>
        <taxon>Neoteleostei</taxon>
        <taxon>Acanthomorphata</taxon>
        <taxon>Eupercaria</taxon>
        <taxon>Labriformes</taxon>
        <taxon>Labridae</taxon>
        <taxon>Labrus</taxon>
    </lineage>
</organism>
<dbReference type="GO" id="GO:0098660">
    <property type="term" value="P:inorganic ion transmembrane transport"/>
    <property type="evidence" value="ECO:0007669"/>
    <property type="project" value="UniProtKB-ARBA"/>
</dbReference>
<feature type="transmembrane region" description="Helical" evidence="24">
    <location>
        <begin position="159"/>
        <end position="177"/>
    </location>
</feature>
<dbReference type="PANTHER" id="PTHR42985:SF2">
    <property type="entry name" value="SODIUM-DEPENDENT MULTIVITAMIN TRANSPORTER"/>
    <property type="match status" value="1"/>
</dbReference>
<comment type="catalytic activity">
    <reaction evidence="17">
        <text>(R)-pantothenate(out) + 2 Na(+)(out) = (R)-pantothenate(in) + 2 Na(+)(in)</text>
        <dbReference type="Rhea" id="RHEA:73371"/>
        <dbReference type="ChEBI" id="CHEBI:29032"/>
        <dbReference type="ChEBI" id="CHEBI:29101"/>
    </reaction>
</comment>
<dbReference type="FunFam" id="1.20.1730.10:FF:000011">
    <property type="entry name" value="sodium-dependent multivitamin transporter isoform X1"/>
    <property type="match status" value="1"/>
</dbReference>
<feature type="transmembrane region" description="Helical" evidence="24">
    <location>
        <begin position="128"/>
        <end position="153"/>
    </location>
</feature>
<sequence>MDPSNQKHFTVVDYVIFGLLLAASMAIGLYHAFSGGRQRTTQEFLMADRSMGCLPVSLSLIASFQSAVAIIGVPAEIYTHGTQYWFIGCAYVLGLLIPAHVFIPVLYRLRLSSAYQYLELRFSKAVRICGTLTFIFQTVIYMGVCVYTPAFALNAVTGFELWGAVLATGLVCTLYTAMGGLKAVIWTDVFQTVVMFAGQLAVIVVGVLQSGGVSEVWRKVWEGNRISGLDLNPDPTERHTFWTLGVGGIFLMLSLYGVNQSQVQRYLSARTEKEAVRSCYMVFPSLQLALSLSCVMGLVMFARYCGEDHTDKLGPSSHDAMVLYFVMDMLQGLPGLPGLFVACLFSAALSTISSSFNSLATVTMEDLIKPHFPAMTEAKATLLSKALAMFYGLLCLAMAYVTHLMGESVLQVALKIFGMVGGPVLGLFCLGMFFPSANSTGAVAGLGAGLALSFWVGIGSIVTRSSGTRPLSPTCRAILLSDNTTTAMQTALSNVTLSRPSGLKRFYSLSYMWYSAFSCFSVILTGLIISFITGPLKEEDVTPGTTYALFGKLFRFLPEHIKKQLCCVTPTEQTASLQQIQLPPHKEGNGLVPQYEDGQSPVETDAFLPETNTPSVEFETAPSECCSHLRAQTGGDGSLIQTLENRIRMWTFILLYILGLNLCQTTGQDRSTQMYYVKIKIEWSAIPNITNTLKTFVSQSQDVKVDELQITTTCQNSSDSDFLCTCDSGHGWSDEVCRSRPQCCEEKCQFSKDAYNKANHMCISDTTVTLSGKISLKTQNYSDCLKEKKSKEFQMCNANLTKELKTVYSTLRGYDRLEISEYRFGSVIAIFSVTLAFYINSQDLINSLALLNKQLDSSFYMETKGVVKLSMPSNPVHYNSTQEIKCSVQEDLNAQAMWVLKRKSQEINITNGTQSRITTNTLESNITVIHTSELWAGEYTCIYRQNSDAYTIRHMASGVMDVCSKPNIDISFDEGFPDCREFEDLSVKVKCEIEKSNEKYSVTWSSGIERHTVEANVSSVSSFDTVVHCKAPKPPELTCSFKNRCNQTTSASIDIEIIFEGDRFCDVDGDWKKTKAEFTAKLNCKDGAGIRQRKCMNNSMEAAADWGREVSDCVNHELNNVLQQANIVDIGLGSVDKNAGRVFSILQNVSTDVKKIDTFANLNAAVQVLVTLSPKLDSLSVQDGEMVDDFLGSSSNLLDKSLNETWKTEEDSTSLAERYLSSVEQIIHTSNITKRYMKRNVALEACNSSQESHCTNTVFNNTVSLKGKNPGSVKTAGFKELGTYLPNNVANFEPNSIVVSTTTERDISDSVEVRINFQLLEPRPRNVEIICTSWDNNTRSWSKHKCEWKWERGSEGVCVCEHLSSFAILMGKYPLKVHWITETTYVGLSVSVISLVLSLVIEIVVWSAVVKTDSLHLRHTAHVNICLCLLVADCCFLASSEPDNISPNWCKILVVLKHFCYLAMFFWMLWLSSALLHQALYLFHNVSKKKSMNLAFTVGYVCPLLIVSITFLANKAGAEGHYYSKDTCWLVYTSLFKGSIYTFIIPIGIIAFFNIVAMLVVILKLLDRSTHTKSFNEKEKKGVITVMRTVILLTPIFGVTWVFGFAVMILDLTYGTIAYVANYAFTLMNAFQGLFILLTTFLGDPMIRGELQRRLKSKVSLLQCEINRRLRLIFSLHSFPLRCRLQHRLMKASLTQL</sequence>
<feature type="transmembrane region" description="Helical" evidence="24">
    <location>
        <begin position="1586"/>
        <end position="1610"/>
    </location>
</feature>
<keyword evidence="13" id="KW-0325">Glycoprotein</keyword>
<dbReference type="InterPro" id="IPR000203">
    <property type="entry name" value="GPS"/>
</dbReference>
<evidence type="ECO:0000256" key="16">
    <source>
        <dbReference type="ARBA" id="ARBA00036099"/>
    </source>
</evidence>
<comment type="subunit">
    <text evidence="21">Interacts with PDZD11.</text>
</comment>
<keyword evidence="12" id="KW-1015">Disulfide bond</keyword>
<dbReference type="InterPro" id="IPR000832">
    <property type="entry name" value="GPCR_2_secretin-like"/>
</dbReference>
<dbReference type="InterPro" id="IPR001734">
    <property type="entry name" value="Na/solute_symporter"/>
</dbReference>
<dbReference type="Proteomes" id="UP000261660">
    <property type="component" value="Unplaced"/>
</dbReference>
<dbReference type="PROSITE" id="PS00456">
    <property type="entry name" value="NA_SOLUT_SYMP_1"/>
    <property type="match status" value="1"/>
</dbReference>
<dbReference type="GO" id="GO:0015075">
    <property type="term" value="F:monoatomic ion transmembrane transporter activity"/>
    <property type="evidence" value="ECO:0007669"/>
    <property type="project" value="UniProtKB-ARBA"/>
</dbReference>
<dbReference type="GO" id="GO:0007166">
    <property type="term" value="P:cell surface receptor signaling pathway"/>
    <property type="evidence" value="ECO:0007669"/>
    <property type="project" value="InterPro"/>
</dbReference>
<evidence type="ECO:0000256" key="10">
    <source>
        <dbReference type="ARBA" id="ARBA00023065"/>
    </source>
</evidence>
<feature type="transmembrane region" description="Helical" evidence="24">
    <location>
        <begin position="1459"/>
        <end position="1482"/>
    </location>
</feature>
<comment type="similarity">
    <text evidence="3">Belongs to the G-protein coupled receptor 2 family. Adhesion G-protein coupled receptor (ADGR) subfamily.</text>
</comment>
<feature type="transmembrane region" description="Helical" evidence="24">
    <location>
        <begin position="239"/>
        <end position="258"/>
    </location>
</feature>
<evidence type="ECO:0000256" key="24">
    <source>
        <dbReference type="SAM" id="Phobius"/>
    </source>
</evidence>
<feature type="transmembrane region" description="Helical" evidence="24">
    <location>
        <begin position="279"/>
        <end position="302"/>
    </location>
</feature>
<evidence type="ECO:0000259" key="25">
    <source>
        <dbReference type="PROSITE" id="PS50221"/>
    </source>
</evidence>
<dbReference type="Pfam" id="PF00474">
    <property type="entry name" value="SSF"/>
    <property type="match status" value="1"/>
</dbReference>
<evidence type="ECO:0000256" key="3">
    <source>
        <dbReference type="ARBA" id="ARBA00007343"/>
    </source>
</evidence>
<proteinExistence type="inferred from homology"/>
<dbReference type="GO" id="GO:0015293">
    <property type="term" value="F:symporter activity"/>
    <property type="evidence" value="ECO:0007669"/>
    <property type="project" value="UniProtKB-KW"/>
</dbReference>
<dbReference type="Gene3D" id="2.60.220.50">
    <property type="match status" value="1"/>
</dbReference>
<evidence type="ECO:0000256" key="6">
    <source>
        <dbReference type="ARBA" id="ARBA00022692"/>
    </source>
</evidence>
<evidence type="ECO:0000313" key="27">
    <source>
        <dbReference type="Ensembl" id="ENSLBEP00000005776.1"/>
    </source>
</evidence>
<evidence type="ECO:0000256" key="14">
    <source>
        <dbReference type="ARBA" id="ARBA00023201"/>
    </source>
</evidence>
<keyword evidence="15" id="KW-0092">Biotin</keyword>
<feature type="transmembrane region" description="Helical" evidence="24">
    <location>
        <begin position="441"/>
        <end position="462"/>
    </location>
</feature>
<evidence type="ECO:0000256" key="20">
    <source>
        <dbReference type="ARBA" id="ARBA00058802"/>
    </source>
</evidence>
<evidence type="ECO:0000256" key="22">
    <source>
        <dbReference type="ARBA" id="ARBA00073170"/>
    </source>
</evidence>
<dbReference type="GO" id="GO:0090482">
    <property type="term" value="F:vitamin transmembrane transporter activity"/>
    <property type="evidence" value="ECO:0007669"/>
    <property type="project" value="UniProtKB-ARBA"/>
</dbReference>
<evidence type="ECO:0000313" key="28">
    <source>
        <dbReference type="Proteomes" id="UP000261660"/>
    </source>
</evidence>
<dbReference type="PROSITE" id="PS50221">
    <property type="entry name" value="GAIN_B"/>
    <property type="match status" value="1"/>
</dbReference>
<dbReference type="InterPro" id="IPR057244">
    <property type="entry name" value="GAIN_B"/>
</dbReference>
<feature type="transmembrane region" description="Helical" evidence="24">
    <location>
        <begin position="53"/>
        <end position="73"/>
    </location>
</feature>
<keyword evidence="4" id="KW-0813">Transport</keyword>
<dbReference type="Pfam" id="PF00002">
    <property type="entry name" value="7tm_2"/>
    <property type="match status" value="1"/>
</dbReference>
<protein>
    <recommendedName>
        <fullName evidence="22">Sodium-dependent multivitamin transporter</fullName>
    </recommendedName>
    <alternativeName>
        <fullName evidence="23">Solute carrier family 5 member 6</fullName>
    </alternativeName>
</protein>
<dbReference type="SMART" id="SM00303">
    <property type="entry name" value="GPS"/>
    <property type="match status" value="1"/>
</dbReference>